<evidence type="ECO:0000259" key="4">
    <source>
        <dbReference type="PROSITE" id="PS50943"/>
    </source>
</evidence>
<name>B0N1J8_9FIRM</name>
<gene>
    <name evidence="5" type="ORF">CLORAM_00483</name>
</gene>
<dbReference type="InterPro" id="IPR010982">
    <property type="entry name" value="Lambda_DNA-bd_dom_sf"/>
</dbReference>
<sequence length="73" mass="8517">MIKMDKIEVKFGHRIKELRLKQNISQEELAFRCGLSKNYISDVERGTRNVSLKSIEKIANGFAVNLKELFDFK</sequence>
<reference evidence="5" key="1">
    <citation type="submission" date="2007-11" db="EMBL/GenBank/DDBJ databases">
        <authorList>
            <person name="Fulton L."/>
            <person name="Clifton S."/>
            <person name="Fulton B."/>
            <person name="Xu J."/>
            <person name="Minx P."/>
            <person name="Pepin K.H."/>
            <person name="Johnson M."/>
            <person name="Thiruvilangam P."/>
            <person name="Bhonagiri V."/>
            <person name="Nash W.E."/>
            <person name="Mardis E.R."/>
            <person name="Wilson R.K."/>
        </authorList>
    </citation>
    <scope>NUCLEOTIDE SEQUENCE [LARGE SCALE GENOMIC DNA]</scope>
    <source>
        <strain evidence="5">DSM 1402</strain>
    </source>
</reference>
<comment type="caution">
    <text evidence="5">The sequence shown here is derived from an EMBL/GenBank/DDBJ whole genome shotgun (WGS) entry which is preliminary data.</text>
</comment>
<evidence type="ECO:0000256" key="3">
    <source>
        <dbReference type="ARBA" id="ARBA00023163"/>
    </source>
</evidence>
<dbReference type="eggNOG" id="COG1396">
    <property type="taxonomic scope" value="Bacteria"/>
</dbReference>
<reference evidence="5" key="2">
    <citation type="submission" date="2014-06" db="EMBL/GenBank/DDBJ databases">
        <title>Draft genome sequence of Clostridium ramosum(DSM 1402).</title>
        <authorList>
            <person name="Sudarsanam P."/>
            <person name="Ley R."/>
            <person name="Guruge J."/>
            <person name="Turnbaugh P.J."/>
            <person name="Mahowald M."/>
            <person name="Liep D."/>
            <person name="Gordon J."/>
        </authorList>
    </citation>
    <scope>NUCLEOTIDE SEQUENCE</scope>
    <source>
        <strain evidence="5">DSM 1402</strain>
    </source>
</reference>
<evidence type="ECO:0000313" key="6">
    <source>
        <dbReference type="Proteomes" id="UP000005798"/>
    </source>
</evidence>
<organism evidence="5 6">
    <name type="scientific">Thomasclavelia ramosa DSM 1402</name>
    <dbReference type="NCBI Taxonomy" id="445974"/>
    <lineage>
        <taxon>Bacteria</taxon>
        <taxon>Bacillati</taxon>
        <taxon>Bacillota</taxon>
        <taxon>Erysipelotrichia</taxon>
        <taxon>Erysipelotrichales</taxon>
        <taxon>Coprobacillaceae</taxon>
        <taxon>Thomasclavelia</taxon>
    </lineage>
</organism>
<dbReference type="AlphaFoldDB" id="B0N1J8"/>
<dbReference type="InterPro" id="IPR001387">
    <property type="entry name" value="Cro/C1-type_HTH"/>
</dbReference>
<dbReference type="SMART" id="SM00530">
    <property type="entry name" value="HTH_XRE"/>
    <property type="match status" value="1"/>
</dbReference>
<dbReference type="Gene3D" id="1.10.260.40">
    <property type="entry name" value="lambda repressor-like DNA-binding domains"/>
    <property type="match status" value="1"/>
</dbReference>
<dbReference type="Proteomes" id="UP000005798">
    <property type="component" value="Unassembled WGS sequence"/>
</dbReference>
<dbReference type="GO" id="GO:0005829">
    <property type="term" value="C:cytosol"/>
    <property type="evidence" value="ECO:0007669"/>
    <property type="project" value="TreeGrafter"/>
</dbReference>
<dbReference type="CDD" id="cd00093">
    <property type="entry name" value="HTH_XRE"/>
    <property type="match status" value="1"/>
</dbReference>
<dbReference type="GO" id="GO:0003700">
    <property type="term" value="F:DNA-binding transcription factor activity"/>
    <property type="evidence" value="ECO:0007669"/>
    <property type="project" value="TreeGrafter"/>
</dbReference>
<dbReference type="HOGENOM" id="CLU_066192_29_4_9"/>
<dbReference type="PANTHER" id="PTHR46797:SF23">
    <property type="entry name" value="HTH-TYPE TRANSCRIPTIONAL REGULATOR SUTR"/>
    <property type="match status" value="1"/>
</dbReference>
<feature type="domain" description="HTH cro/C1-type" evidence="4">
    <location>
        <begin position="15"/>
        <end position="69"/>
    </location>
</feature>
<dbReference type="GO" id="GO:0003677">
    <property type="term" value="F:DNA binding"/>
    <property type="evidence" value="ECO:0007669"/>
    <property type="project" value="UniProtKB-KW"/>
</dbReference>
<keyword evidence="3" id="KW-0804">Transcription</keyword>
<keyword evidence="2 5" id="KW-0238">DNA-binding</keyword>
<proteinExistence type="predicted"/>
<evidence type="ECO:0000256" key="2">
    <source>
        <dbReference type="ARBA" id="ARBA00023125"/>
    </source>
</evidence>
<dbReference type="Pfam" id="PF01381">
    <property type="entry name" value="HTH_3"/>
    <property type="match status" value="1"/>
</dbReference>
<protein>
    <submittedName>
        <fullName evidence="5">DNA-binding helix-turn-helix protein</fullName>
    </submittedName>
</protein>
<evidence type="ECO:0000313" key="5">
    <source>
        <dbReference type="EMBL" id="EDS19608.1"/>
    </source>
</evidence>
<dbReference type="PANTHER" id="PTHR46797">
    <property type="entry name" value="HTH-TYPE TRANSCRIPTIONAL REGULATOR"/>
    <property type="match status" value="1"/>
</dbReference>
<dbReference type="EMBL" id="ABFX02000003">
    <property type="protein sequence ID" value="EDS19608.1"/>
    <property type="molecule type" value="Genomic_DNA"/>
</dbReference>
<keyword evidence="1" id="KW-0805">Transcription regulation</keyword>
<evidence type="ECO:0000256" key="1">
    <source>
        <dbReference type="ARBA" id="ARBA00023015"/>
    </source>
</evidence>
<dbReference type="SUPFAM" id="SSF47413">
    <property type="entry name" value="lambda repressor-like DNA-binding domains"/>
    <property type="match status" value="1"/>
</dbReference>
<accession>B0N1J8</accession>
<dbReference type="InterPro" id="IPR050807">
    <property type="entry name" value="TransReg_Diox_bact_type"/>
</dbReference>
<dbReference type="PROSITE" id="PS50943">
    <property type="entry name" value="HTH_CROC1"/>
    <property type="match status" value="1"/>
</dbReference>
<keyword evidence="6" id="KW-1185">Reference proteome</keyword>